<organism evidence="2 3">
    <name type="scientific">Candidatus Phosphoribacter hodrii</name>
    <dbReference type="NCBI Taxonomy" id="2953743"/>
    <lineage>
        <taxon>Bacteria</taxon>
        <taxon>Bacillati</taxon>
        <taxon>Actinomycetota</taxon>
        <taxon>Actinomycetes</taxon>
        <taxon>Micrococcales</taxon>
        <taxon>Dermatophilaceae</taxon>
        <taxon>Candidatus Phosphoribacter</taxon>
    </lineage>
</organism>
<evidence type="ECO:0000313" key="2">
    <source>
        <dbReference type="EMBL" id="MBL0004565.1"/>
    </source>
</evidence>
<accession>A0A9D7T8W2</accession>
<reference evidence="2" key="1">
    <citation type="submission" date="2020-10" db="EMBL/GenBank/DDBJ databases">
        <title>Connecting structure to function with the recovery of over 1000 high-quality activated sludge metagenome-assembled genomes encoding full-length rRNA genes using long-read sequencing.</title>
        <authorList>
            <person name="Singleton C.M."/>
            <person name="Petriglieri F."/>
            <person name="Kristensen J.M."/>
            <person name="Kirkegaard R.H."/>
            <person name="Michaelsen T.Y."/>
            <person name="Andersen M.H."/>
            <person name="Karst S.M."/>
            <person name="Dueholm M.S."/>
            <person name="Nielsen P.H."/>
            <person name="Albertsen M."/>
        </authorList>
    </citation>
    <scope>NUCLEOTIDE SEQUENCE</scope>
    <source>
        <strain evidence="2">Ribe_18-Q3-R11-54_MAXAC.001</strain>
    </source>
</reference>
<proteinExistence type="predicted"/>
<dbReference type="AlphaFoldDB" id="A0A9D7T8W2"/>
<dbReference type="Proteomes" id="UP000886632">
    <property type="component" value="Unassembled WGS sequence"/>
</dbReference>
<evidence type="ECO:0000313" key="3">
    <source>
        <dbReference type="Proteomes" id="UP000886632"/>
    </source>
</evidence>
<keyword evidence="1" id="KW-1133">Transmembrane helix</keyword>
<protein>
    <submittedName>
        <fullName evidence="2">DUF3068 domain-containing protein</fullName>
    </submittedName>
</protein>
<dbReference type="Pfam" id="PF11271">
    <property type="entry name" value="PorA"/>
    <property type="match status" value="1"/>
</dbReference>
<gene>
    <name evidence="2" type="ORF">IPP00_11450</name>
</gene>
<sequence length="361" mass="38434">MRRTLGAIALGLGALLLVSGFMAKPVLYTQLATVPLNYKSTSVSVGRDMSVLRLWSDDAKVGHYDKLTGVTVQSTRQVLGIPGRVPADKQATTAFWQTGVKSTAVGVGDLTYSMETVSFDRLTGVATNCCGDQVSIGDLEKPDAMKDITHEGGYFKFPFDVQKQSYSWWDGDLGKATAAKFVRTEDLFGTETYVFEQRIDKQEVASRTVPAAIFDGTGEDVPAKVMYGNVRTLWVEPNTGVIVKGQEAIDKTLESALGTVAATKGVIGFDEATIKANAQEWGALGSQLGFVKNTLPWLGPLLGVLLGLVGAVLLFGKGRRSAASSSGADEGQVAGVEGLDAVAETQVIEPTRAERRSQGTL</sequence>
<name>A0A9D7T8W2_9MICO</name>
<feature type="transmembrane region" description="Helical" evidence="1">
    <location>
        <begin position="297"/>
        <end position="316"/>
    </location>
</feature>
<comment type="caution">
    <text evidence="2">The sequence shown here is derived from an EMBL/GenBank/DDBJ whole genome shotgun (WGS) entry which is preliminary data.</text>
</comment>
<dbReference type="InterPro" id="IPR021424">
    <property type="entry name" value="PorA"/>
</dbReference>
<evidence type="ECO:0000256" key="1">
    <source>
        <dbReference type="SAM" id="Phobius"/>
    </source>
</evidence>
<keyword evidence="1" id="KW-0472">Membrane</keyword>
<keyword evidence="1" id="KW-0812">Transmembrane</keyword>
<dbReference type="EMBL" id="JADKGK010000020">
    <property type="protein sequence ID" value="MBL0004565.1"/>
    <property type="molecule type" value="Genomic_DNA"/>
</dbReference>